<name>A0A8D8HFD0_CULPI</name>
<organism evidence="1">
    <name type="scientific">Culex pipiens</name>
    <name type="common">House mosquito</name>
    <dbReference type="NCBI Taxonomy" id="7175"/>
    <lineage>
        <taxon>Eukaryota</taxon>
        <taxon>Metazoa</taxon>
        <taxon>Ecdysozoa</taxon>
        <taxon>Arthropoda</taxon>
        <taxon>Hexapoda</taxon>
        <taxon>Insecta</taxon>
        <taxon>Pterygota</taxon>
        <taxon>Neoptera</taxon>
        <taxon>Endopterygota</taxon>
        <taxon>Diptera</taxon>
        <taxon>Nematocera</taxon>
        <taxon>Culicoidea</taxon>
        <taxon>Culicidae</taxon>
        <taxon>Culicinae</taxon>
        <taxon>Culicini</taxon>
        <taxon>Culex</taxon>
        <taxon>Culex</taxon>
    </lineage>
</organism>
<accession>A0A8D8HFD0</accession>
<dbReference type="EMBL" id="HBUE01208734">
    <property type="protein sequence ID" value="CAG6533356.1"/>
    <property type="molecule type" value="Transcribed_RNA"/>
</dbReference>
<reference evidence="1" key="1">
    <citation type="submission" date="2021-05" db="EMBL/GenBank/DDBJ databases">
        <authorList>
            <person name="Alioto T."/>
            <person name="Alioto T."/>
            <person name="Gomez Garrido J."/>
        </authorList>
    </citation>
    <scope>NUCLEOTIDE SEQUENCE</scope>
</reference>
<sequence length="119" mass="13684">MVRQVVDGAFSAVLLHFSHVLHEQVLMHKLRVHELQCGIRREPLLHADEPLHRHVSGLAQLLDDSLLLRQGHHESSFCVSNRRLVEQLFARGLFHRVGAVDVTRLQFPEPLHQLLQVNC</sequence>
<dbReference type="AlphaFoldDB" id="A0A8D8HFD0"/>
<dbReference type="EMBL" id="HBUE01110873">
    <property type="protein sequence ID" value="CAG6488813.1"/>
    <property type="molecule type" value="Transcribed_RNA"/>
</dbReference>
<dbReference type="EMBL" id="HBUE01315083">
    <property type="protein sequence ID" value="CAG6585236.1"/>
    <property type="molecule type" value="Transcribed_RNA"/>
</dbReference>
<proteinExistence type="predicted"/>
<evidence type="ECO:0000313" key="1">
    <source>
        <dbReference type="EMBL" id="CAG6533356.1"/>
    </source>
</evidence>
<protein>
    <submittedName>
        <fullName evidence="1">(northern house mosquito) hypothetical protein</fullName>
    </submittedName>
</protein>
<dbReference type="EMBL" id="HBUE01141143">
    <property type="protein sequence ID" value="CAG6500820.1"/>
    <property type="molecule type" value="Transcribed_RNA"/>
</dbReference>